<evidence type="ECO:0000313" key="2">
    <source>
        <dbReference type="Proteomes" id="UP000887013"/>
    </source>
</evidence>
<keyword evidence="2" id="KW-1185">Reference proteome</keyword>
<organism evidence="1 2">
    <name type="scientific">Nephila pilipes</name>
    <name type="common">Giant wood spider</name>
    <name type="synonym">Nephila maculata</name>
    <dbReference type="NCBI Taxonomy" id="299642"/>
    <lineage>
        <taxon>Eukaryota</taxon>
        <taxon>Metazoa</taxon>
        <taxon>Ecdysozoa</taxon>
        <taxon>Arthropoda</taxon>
        <taxon>Chelicerata</taxon>
        <taxon>Arachnida</taxon>
        <taxon>Araneae</taxon>
        <taxon>Araneomorphae</taxon>
        <taxon>Entelegynae</taxon>
        <taxon>Araneoidea</taxon>
        <taxon>Nephilidae</taxon>
        <taxon>Nephila</taxon>
    </lineage>
</organism>
<sequence>CEFLARCQQRRVSEQTWRRANWGFPAICSMRLSLRPDPGHCSTDLVEAAPGQGRVKRSKCTP</sequence>
<protein>
    <submittedName>
        <fullName evidence="1">Uncharacterized protein</fullName>
    </submittedName>
</protein>
<evidence type="ECO:0000313" key="1">
    <source>
        <dbReference type="EMBL" id="GFU30627.1"/>
    </source>
</evidence>
<feature type="non-terminal residue" evidence="1">
    <location>
        <position position="1"/>
    </location>
</feature>
<reference evidence="1" key="1">
    <citation type="submission" date="2020-08" db="EMBL/GenBank/DDBJ databases">
        <title>Multicomponent nature underlies the extraordinary mechanical properties of spider dragline silk.</title>
        <authorList>
            <person name="Kono N."/>
            <person name="Nakamura H."/>
            <person name="Mori M."/>
            <person name="Yoshida Y."/>
            <person name="Ohtoshi R."/>
            <person name="Malay A.D."/>
            <person name="Moran D.A.P."/>
            <person name="Tomita M."/>
            <person name="Numata K."/>
            <person name="Arakawa K."/>
        </authorList>
    </citation>
    <scope>NUCLEOTIDE SEQUENCE</scope>
</reference>
<gene>
    <name evidence="1" type="ORF">NPIL_332251</name>
</gene>
<proteinExistence type="predicted"/>
<name>A0A8X6UPL0_NEPPI</name>
<comment type="caution">
    <text evidence="1">The sequence shown here is derived from an EMBL/GenBank/DDBJ whole genome shotgun (WGS) entry which is preliminary data.</text>
</comment>
<dbReference type="AlphaFoldDB" id="A0A8X6UPL0"/>
<dbReference type="EMBL" id="BMAW01082769">
    <property type="protein sequence ID" value="GFU30627.1"/>
    <property type="molecule type" value="Genomic_DNA"/>
</dbReference>
<accession>A0A8X6UPL0</accession>
<dbReference type="Proteomes" id="UP000887013">
    <property type="component" value="Unassembled WGS sequence"/>
</dbReference>